<feature type="transmembrane region" description="Helical" evidence="1">
    <location>
        <begin position="199"/>
        <end position="221"/>
    </location>
</feature>
<feature type="transmembrane region" description="Helical" evidence="1">
    <location>
        <begin position="99"/>
        <end position="121"/>
    </location>
</feature>
<keyword evidence="1" id="KW-0472">Membrane</keyword>
<feature type="transmembrane region" description="Helical" evidence="1">
    <location>
        <begin position="32"/>
        <end position="50"/>
    </location>
</feature>
<comment type="caution">
    <text evidence="2">The sequence shown here is derived from an EMBL/GenBank/DDBJ whole genome shotgun (WGS) entry which is preliminary data.</text>
</comment>
<dbReference type="EMBL" id="DXIE01000018">
    <property type="protein sequence ID" value="HIV61730.1"/>
    <property type="molecule type" value="Genomic_DNA"/>
</dbReference>
<organism evidence="2 3">
    <name type="scientific">Candidatus Butyricicoccus avistercoris</name>
    <dbReference type="NCBI Taxonomy" id="2838518"/>
    <lineage>
        <taxon>Bacteria</taxon>
        <taxon>Bacillati</taxon>
        <taxon>Bacillota</taxon>
        <taxon>Clostridia</taxon>
        <taxon>Eubacteriales</taxon>
        <taxon>Butyricicoccaceae</taxon>
        <taxon>Butyricicoccus</taxon>
    </lineage>
</organism>
<dbReference type="Proteomes" id="UP000886808">
    <property type="component" value="Unassembled WGS sequence"/>
</dbReference>
<evidence type="ECO:0000256" key="1">
    <source>
        <dbReference type="SAM" id="Phobius"/>
    </source>
</evidence>
<reference evidence="2" key="1">
    <citation type="journal article" date="2021" name="PeerJ">
        <title>Extensive microbial diversity within the chicken gut microbiome revealed by metagenomics and culture.</title>
        <authorList>
            <person name="Gilroy R."/>
            <person name="Ravi A."/>
            <person name="Getino M."/>
            <person name="Pursley I."/>
            <person name="Horton D.L."/>
            <person name="Alikhan N.F."/>
            <person name="Baker D."/>
            <person name="Gharbi K."/>
            <person name="Hall N."/>
            <person name="Watson M."/>
            <person name="Adriaenssens E.M."/>
            <person name="Foster-Nyarko E."/>
            <person name="Jarju S."/>
            <person name="Secka A."/>
            <person name="Antonio M."/>
            <person name="Oren A."/>
            <person name="Chaudhuri R.R."/>
            <person name="La Ragione R."/>
            <person name="Hildebrand F."/>
            <person name="Pallen M.J."/>
        </authorList>
    </citation>
    <scope>NUCLEOTIDE SEQUENCE</scope>
    <source>
        <strain evidence="2">CHK193-4272</strain>
    </source>
</reference>
<reference evidence="2" key="2">
    <citation type="submission" date="2021-04" db="EMBL/GenBank/DDBJ databases">
        <authorList>
            <person name="Gilroy R."/>
        </authorList>
    </citation>
    <scope>NUCLEOTIDE SEQUENCE</scope>
    <source>
        <strain evidence="2">CHK193-4272</strain>
    </source>
</reference>
<evidence type="ECO:0000313" key="3">
    <source>
        <dbReference type="Proteomes" id="UP000886808"/>
    </source>
</evidence>
<gene>
    <name evidence="2" type="ORF">H9746_02620</name>
</gene>
<dbReference type="AlphaFoldDB" id="A0A9D1PHG9"/>
<accession>A0A9D1PHG9</accession>
<feature type="transmembrane region" description="Helical" evidence="1">
    <location>
        <begin position="71"/>
        <end position="93"/>
    </location>
</feature>
<evidence type="ECO:0000313" key="2">
    <source>
        <dbReference type="EMBL" id="HIV61730.1"/>
    </source>
</evidence>
<keyword evidence="1" id="KW-1133">Transmembrane helix</keyword>
<feature type="transmembrane region" description="Helical" evidence="1">
    <location>
        <begin position="133"/>
        <end position="155"/>
    </location>
</feature>
<keyword evidence="1" id="KW-0812">Transmembrane</keyword>
<protein>
    <submittedName>
        <fullName evidence="2">Uncharacterized protein</fullName>
    </submittedName>
</protein>
<feature type="transmembrane region" description="Helical" evidence="1">
    <location>
        <begin position="250"/>
        <end position="279"/>
    </location>
</feature>
<sequence length="287" mass="32012">MRDTLFPRWQGAFLAIFLLADGLYLETSPEDIFSFLISTIIFALITFAYLKLLTHFNIRDFEALCLKIPSFIGKPLLFIVGLIAVSVLILSGIRLSKFWQITAFPAIPQYLSMLVLFFVAWRAGRRGRTAVAMWAYPTAYLCIFIIIISLFITISDSTPEYAMNLPKYFTFGISTRFLYLIPALLLCTQTENLPTTKHCTTGVIIGGLGLTLIALRAYLVLGLACSKLPYPCFSAAGVFSVGDFLQRGEVIFACSIVLCEAVRSSLMLTLAITCFRSAIPALRKFKR</sequence>
<feature type="transmembrane region" description="Helical" evidence="1">
    <location>
        <begin position="167"/>
        <end position="187"/>
    </location>
</feature>
<name>A0A9D1PHG9_9FIRM</name>
<proteinExistence type="predicted"/>